<evidence type="ECO:0000256" key="1">
    <source>
        <dbReference type="SAM" id="MobiDB-lite"/>
    </source>
</evidence>
<dbReference type="Gramene" id="OB04G13400.1">
    <property type="protein sequence ID" value="OB04G13400.1"/>
    <property type="gene ID" value="OB04G13400"/>
</dbReference>
<evidence type="ECO:0000313" key="2">
    <source>
        <dbReference type="EnsemblPlants" id="OB04G13400.1"/>
    </source>
</evidence>
<sequence>MPPSLPSRVRTPLCLPPLRQLRPPARLPNPSHRHSAALPPLPPSLPRGTPVLLPPPSVRSPGQRPSTAADAAPPPRCRCSTTPLATDADAASPRPTTSRADALRAPFPRARSSSAPSTYPAPPPSRWPSPTSCPLVTRSPLSPRSPPPSGQTRAARAHAPRPHLNRFDRRLLPHRRRLEVAAGDGGPTHNDRLTGSQWERQIQQVEARRYVVLAGSFEFYLGLCGQLIS</sequence>
<dbReference type="EnsemblPlants" id="OB04G13400.1">
    <property type="protein sequence ID" value="OB04G13400.1"/>
    <property type="gene ID" value="OB04G13400"/>
</dbReference>
<evidence type="ECO:0000313" key="3">
    <source>
        <dbReference type="Proteomes" id="UP000006038"/>
    </source>
</evidence>
<dbReference type="HOGENOM" id="CLU_1211406_0_0_1"/>
<feature type="compositionally biased region" description="Low complexity" evidence="1">
    <location>
        <begin position="10"/>
        <end position="30"/>
    </location>
</feature>
<organism evidence="2">
    <name type="scientific">Oryza brachyantha</name>
    <name type="common">malo sina</name>
    <dbReference type="NCBI Taxonomy" id="4533"/>
    <lineage>
        <taxon>Eukaryota</taxon>
        <taxon>Viridiplantae</taxon>
        <taxon>Streptophyta</taxon>
        <taxon>Embryophyta</taxon>
        <taxon>Tracheophyta</taxon>
        <taxon>Spermatophyta</taxon>
        <taxon>Magnoliopsida</taxon>
        <taxon>Liliopsida</taxon>
        <taxon>Poales</taxon>
        <taxon>Poaceae</taxon>
        <taxon>BOP clade</taxon>
        <taxon>Oryzoideae</taxon>
        <taxon>Oryzeae</taxon>
        <taxon>Oryzinae</taxon>
        <taxon>Oryza</taxon>
    </lineage>
</organism>
<dbReference type="Proteomes" id="UP000006038">
    <property type="component" value="Chromosome 4"/>
</dbReference>
<dbReference type="OMA" id="GPTHNDR"/>
<feature type="compositionally biased region" description="Low complexity" evidence="1">
    <location>
        <begin position="128"/>
        <end position="142"/>
    </location>
</feature>
<reference evidence="2" key="1">
    <citation type="journal article" date="2013" name="Nat. Commun.">
        <title>Whole-genome sequencing of Oryza brachyantha reveals mechanisms underlying Oryza genome evolution.</title>
        <authorList>
            <person name="Chen J."/>
            <person name="Huang Q."/>
            <person name="Gao D."/>
            <person name="Wang J."/>
            <person name="Lang Y."/>
            <person name="Liu T."/>
            <person name="Li B."/>
            <person name="Bai Z."/>
            <person name="Luis Goicoechea J."/>
            <person name="Liang C."/>
            <person name="Chen C."/>
            <person name="Zhang W."/>
            <person name="Sun S."/>
            <person name="Liao Y."/>
            <person name="Zhang X."/>
            <person name="Yang L."/>
            <person name="Song C."/>
            <person name="Wang M."/>
            <person name="Shi J."/>
            <person name="Liu G."/>
            <person name="Liu J."/>
            <person name="Zhou H."/>
            <person name="Zhou W."/>
            <person name="Yu Q."/>
            <person name="An N."/>
            <person name="Chen Y."/>
            <person name="Cai Q."/>
            <person name="Wang B."/>
            <person name="Liu B."/>
            <person name="Min J."/>
            <person name="Huang Y."/>
            <person name="Wu H."/>
            <person name="Li Z."/>
            <person name="Zhang Y."/>
            <person name="Yin Y."/>
            <person name="Song W."/>
            <person name="Jiang J."/>
            <person name="Jackson S.A."/>
            <person name="Wing R.A."/>
            <person name="Wang J."/>
            <person name="Chen M."/>
        </authorList>
    </citation>
    <scope>NUCLEOTIDE SEQUENCE [LARGE SCALE GENOMIC DNA]</scope>
    <source>
        <strain evidence="2">cv. IRGC 101232</strain>
    </source>
</reference>
<feature type="compositionally biased region" description="Basic residues" evidence="1">
    <location>
        <begin position="155"/>
        <end position="164"/>
    </location>
</feature>
<feature type="region of interest" description="Disordered" evidence="1">
    <location>
        <begin position="1"/>
        <end position="165"/>
    </location>
</feature>
<reference evidence="2" key="2">
    <citation type="submission" date="2013-04" db="UniProtKB">
        <authorList>
            <consortium name="EnsemblPlants"/>
        </authorList>
    </citation>
    <scope>IDENTIFICATION</scope>
</reference>
<protein>
    <submittedName>
        <fullName evidence="2">Uncharacterized protein</fullName>
    </submittedName>
</protein>
<feature type="compositionally biased region" description="Low complexity" evidence="1">
    <location>
        <begin position="104"/>
        <end position="118"/>
    </location>
</feature>
<name>J3LW15_ORYBR</name>
<accession>J3LW15</accession>
<proteinExistence type="predicted"/>
<keyword evidence="3" id="KW-1185">Reference proteome</keyword>
<dbReference type="AlphaFoldDB" id="J3LW15"/>